<sequence>MGAGTAGNMGLTNQATSSHGIQSITRPMRYQTAEYVVQADMMCNVSSQGSPISTEVDELPPAFPPSTQPQPFIPLIAPSPLIPFTNNSVPKLSVLVYTNSIYSLAYCSCWLLKVRGFRYKGRKAMAKILVAGKGGQDPKYIEMWWECNTDEFSAMVRCNNMGLYLKTRAIFSGEDSVALVLYMVLVSNMVVNLSSSVVYRAVLW</sequence>
<keyword evidence="2" id="KW-1133">Transmembrane helix</keyword>
<evidence type="ECO:0000313" key="3">
    <source>
        <dbReference type="EMBL" id="WVZ04013.1"/>
    </source>
</evidence>
<organism evidence="3 4">
    <name type="scientific">Vigna mungo</name>
    <name type="common">Black gram</name>
    <name type="synonym">Phaseolus mungo</name>
    <dbReference type="NCBI Taxonomy" id="3915"/>
    <lineage>
        <taxon>Eukaryota</taxon>
        <taxon>Viridiplantae</taxon>
        <taxon>Streptophyta</taxon>
        <taxon>Embryophyta</taxon>
        <taxon>Tracheophyta</taxon>
        <taxon>Spermatophyta</taxon>
        <taxon>Magnoliopsida</taxon>
        <taxon>eudicotyledons</taxon>
        <taxon>Gunneridae</taxon>
        <taxon>Pentapetalae</taxon>
        <taxon>rosids</taxon>
        <taxon>fabids</taxon>
        <taxon>Fabales</taxon>
        <taxon>Fabaceae</taxon>
        <taxon>Papilionoideae</taxon>
        <taxon>50 kb inversion clade</taxon>
        <taxon>NPAAA clade</taxon>
        <taxon>indigoferoid/millettioid clade</taxon>
        <taxon>Phaseoleae</taxon>
        <taxon>Vigna</taxon>
    </lineage>
</organism>
<evidence type="ECO:0000256" key="2">
    <source>
        <dbReference type="SAM" id="Phobius"/>
    </source>
</evidence>
<reference evidence="3 4" key="1">
    <citation type="journal article" date="2023" name="Life. Sci Alliance">
        <title>Evolutionary insights into 3D genome organization and epigenetic landscape of Vigna mungo.</title>
        <authorList>
            <person name="Junaid A."/>
            <person name="Singh B."/>
            <person name="Bhatia S."/>
        </authorList>
    </citation>
    <scope>NUCLEOTIDE SEQUENCE [LARGE SCALE GENOMIC DNA]</scope>
    <source>
        <strain evidence="3">Urdbean</strain>
    </source>
</reference>
<evidence type="ECO:0000256" key="1">
    <source>
        <dbReference type="SAM" id="MobiDB-lite"/>
    </source>
</evidence>
<keyword evidence="4" id="KW-1185">Reference proteome</keyword>
<accession>A0AAQ3N693</accession>
<protein>
    <submittedName>
        <fullName evidence="3">Uncharacterized protein</fullName>
    </submittedName>
</protein>
<feature type="compositionally biased region" description="Polar residues" evidence="1">
    <location>
        <begin position="10"/>
        <end position="23"/>
    </location>
</feature>
<keyword evidence="2" id="KW-0472">Membrane</keyword>
<dbReference type="AlphaFoldDB" id="A0AAQ3N693"/>
<evidence type="ECO:0000313" key="4">
    <source>
        <dbReference type="Proteomes" id="UP001374535"/>
    </source>
</evidence>
<feature type="transmembrane region" description="Helical" evidence="2">
    <location>
        <begin position="176"/>
        <end position="199"/>
    </location>
</feature>
<dbReference type="EMBL" id="CP144694">
    <property type="protein sequence ID" value="WVZ04013.1"/>
    <property type="molecule type" value="Genomic_DNA"/>
</dbReference>
<feature type="region of interest" description="Disordered" evidence="1">
    <location>
        <begin position="1"/>
        <end position="23"/>
    </location>
</feature>
<proteinExistence type="predicted"/>
<name>A0AAQ3N693_VIGMU</name>
<dbReference type="Proteomes" id="UP001374535">
    <property type="component" value="Chromosome 7"/>
</dbReference>
<keyword evidence="2" id="KW-0812">Transmembrane</keyword>
<feature type="transmembrane region" description="Helical" evidence="2">
    <location>
        <begin position="94"/>
        <end position="112"/>
    </location>
</feature>
<gene>
    <name evidence="3" type="ORF">V8G54_024819</name>
</gene>